<dbReference type="CDD" id="cd17495">
    <property type="entry name" value="RMtype1_S_Cep9333ORF4827P-TRD2-CR2_like"/>
    <property type="match status" value="1"/>
</dbReference>
<comment type="caution">
    <text evidence="5">The sequence shown here is derived from an EMBL/GenBank/DDBJ whole genome shotgun (WGS) entry which is preliminary data.</text>
</comment>
<evidence type="ECO:0000256" key="1">
    <source>
        <dbReference type="ARBA" id="ARBA00010923"/>
    </source>
</evidence>
<evidence type="ECO:0000256" key="3">
    <source>
        <dbReference type="ARBA" id="ARBA00023125"/>
    </source>
</evidence>
<dbReference type="CDD" id="cd17260">
    <property type="entry name" value="RMtype1_S_EcoEI-TRD1-CR1_like"/>
    <property type="match status" value="1"/>
</dbReference>
<dbReference type="InterPro" id="IPR000055">
    <property type="entry name" value="Restrct_endonuc_typeI_TRD"/>
</dbReference>
<evidence type="ECO:0000259" key="4">
    <source>
        <dbReference type="Pfam" id="PF01420"/>
    </source>
</evidence>
<proteinExistence type="inferred from homology"/>
<dbReference type="GO" id="GO:0003677">
    <property type="term" value="F:DNA binding"/>
    <property type="evidence" value="ECO:0007669"/>
    <property type="project" value="UniProtKB-KW"/>
</dbReference>
<keyword evidence="2" id="KW-0680">Restriction system</keyword>
<evidence type="ECO:0000256" key="2">
    <source>
        <dbReference type="ARBA" id="ARBA00022747"/>
    </source>
</evidence>
<dbReference type="STRING" id="585529.HMPREF0291_10703"/>
<dbReference type="InterPro" id="IPR044946">
    <property type="entry name" value="Restrct_endonuc_typeI_TRD_sf"/>
</dbReference>
<dbReference type="PANTHER" id="PTHR30408">
    <property type="entry name" value="TYPE-1 RESTRICTION ENZYME ECOKI SPECIFICITY PROTEIN"/>
    <property type="match status" value="1"/>
</dbReference>
<organism evidence="5 6">
    <name type="scientific">Corynebacterium genitalium ATCC 33030</name>
    <dbReference type="NCBI Taxonomy" id="585529"/>
    <lineage>
        <taxon>Bacteria</taxon>
        <taxon>Bacillati</taxon>
        <taxon>Actinomycetota</taxon>
        <taxon>Actinomycetes</taxon>
        <taxon>Mycobacteriales</taxon>
        <taxon>Corynebacteriaceae</taxon>
        <taxon>Corynebacterium</taxon>
    </lineage>
</organism>
<dbReference type="Proteomes" id="UP000004208">
    <property type="component" value="Unassembled WGS sequence"/>
</dbReference>
<keyword evidence="6" id="KW-1185">Reference proteome</keyword>
<dbReference type="PANTHER" id="PTHR30408:SF12">
    <property type="entry name" value="TYPE I RESTRICTION ENZYME MJAVIII SPECIFICITY SUBUNIT"/>
    <property type="match status" value="1"/>
</dbReference>
<dbReference type="REBASE" id="28350">
    <property type="entry name" value="S.CgeORF10704P"/>
</dbReference>
<dbReference type="SUPFAM" id="SSF116734">
    <property type="entry name" value="DNA methylase specificity domain"/>
    <property type="match status" value="2"/>
</dbReference>
<dbReference type="InterPro" id="IPR052021">
    <property type="entry name" value="Type-I_RS_S_subunit"/>
</dbReference>
<evidence type="ECO:0000313" key="6">
    <source>
        <dbReference type="Proteomes" id="UP000004208"/>
    </source>
</evidence>
<dbReference type="HOGENOM" id="CLU_021095_2_1_11"/>
<dbReference type="EMBL" id="ACLJ02000001">
    <property type="protein sequence ID" value="EFK55445.1"/>
    <property type="molecule type" value="Genomic_DNA"/>
</dbReference>
<gene>
    <name evidence="5" type="ORF">HMPREF0291_10703</name>
</gene>
<dbReference type="Pfam" id="PF01420">
    <property type="entry name" value="Methylase_S"/>
    <property type="match status" value="2"/>
</dbReference>
<reference evidence="5" key="1">
    <citation type="submission" date="2010-06" db="EMBL/GenBank/DDBJ databases">
        <authorList>
            <person name="Muzny D."/>
            <person name="Qin X."/>
            <person name="Buhay C."/>
            <person name="Dugan-Rocha S."/>
            <person name="Ding Y."/>
            <person name="Chen G."/>
            <person name="Hawes A."/>
            <person name="Holder M."/>
            <person name="Jhangiani S."/>
            <person name="Johnson A."/>
            <person name="Khan Z."/>
            <person name="Li Z."/>
            <person name="Liu W."/>
            <person name="Liu X."/>
            <person name="Perez L."/>
            <person name="Shen H."/>
            <person name="Wang Q."/>
            <person name="Watt J."/>
            <person name="Xi L."/>
            <person name="Xin Y."/>
            <person name="Zhou J."/>
            <person name="Deng J."/>
            <person name="Jiang H."/>
            <person name="Liu Y."/>
            <person name="Qu J."/>
            <person name="Song X.-Z."/>
            <person name="Zhang L."/>
            <person name="Villasana D."/>
            <person name="Johnson A."/>
            <person name="Liu J."/>
            <person name="Liyanage D."/>
            <person name="Lorensuhewa L."/>
            <person name="Robinson T."/>
            <person name="Song A."/>
            <person name="Song B.-B."/>
            <person name="Dinh H."/>
            <person name="Thornton R."/>
            <person name="Coyle M."/>
            <person name="Francisco L."/>
            <person name="Jackson L."/>
            <person name="Javaid M."/>
            <person name="Korchina V."/>
            <person name="Kovar C."/>
            <person name="Mata R."/>
            <person name="Mathew T."/>
            <person name="Ngo R."/>
            <person name="Nguyen L."/>
            <person name="Nguyen N."/>
            <person name="Okwuonu G."/>
            <person name="Ongeri F."/>
            <person name="Pham C."/>
            <person name="Simmons D."/>
            <person name="Wilczek-Boney K."/>
            <person name="Hale W."/>
            <person name="Jakkamsetti A."/>
            <person name="Pham P."/>
            <person name="Ruth R."/>
            <person name="San Lucas F."/>
            <person name="Warren J."/>
            <person name="Zhang J."/>
            <person name="Zhao Z."/>
            <person name="Zhou C."/>
            <person name="Zhu D."/>
            <person name="Lee S."/>
            <person name="Bess C."/>
            <person name="Blankenburg K."/>
            <person name="Forbes L."/>
            <person name="Fu Q."/>
            <person name="Gubbala S."/>
            <person name="Hirani K."/>
            <person name="Jayaseelan J.C."/>
            <person name="Lara F."/>
            <person name="Munidasa M."/>
            <person name="Palculict T."/>
            <person name="Patil S."/>
            <person name="Pu L.-L."/>
            <person name="Saada N."/>
            <person name="Tang L."/>
            <person name="Weissenberger G."/>
            <person name="Zhu Y."/>
            <person name="Hemphill L."/>
            <person name="Shang Y."/>
            <person name="Youmans B."/>
            <person name="Ayvaz T."/>
            <person name="Ross M."/>
            <person name="Santibanez J."/>
            <person name="Aqrawi P."/>
            <person name="Gross S."/>
            <person name="Joshi V."/>
            <person name="Fowler G."/>
            <person name="Nazareth L."/>
            <person name="Reid J."/>
            <person name="Worley K."/>
            <person name="Petrosino J."/>
            <person name="Highlander S."/>
            <person name="Gibbs R."/>
        </authorList>
    </citation>
    <scope>NUCLEOTIDE SEQUENCE [LARGE SCALE GENOMIC DNA]</scope>
    <source>
        <strain evidence="5">ATCC 33030</strain>
    </source>
</reference>
<dbReference type="GO" id="GO:0009307">
    <property type="term" value="P:DNA restriction-modification system"/>
    <property type="evidence" value="ECO:0007669"/>
    <property type="project" value="UniProtKB-KW"/>
</dbReference>
<accession>D7W9G5</accession>
<protein>
    <submittedName>
        <fullName evidence="5">Toxin-antitoxin system, toxin component domain protein</fullName>
    </submittedName>
</protein>
<evidence type="ECO:0000313" key="5">
    <source>
        <dbReference type="EMBL" id="EFK55445.1"/>
    </source>
</evidence>
<comment type="similarity">
    <text evidence="1">Belongs to the type-I restriction system S methylase family.</text>
</comment>
<dbReference type="Gene3D" id="3.90.220.20">
    <property type="entry name" value="DNA methylase specificity domains"/>
    <property type="match status" value="2"/>
</dbReference>
<dbReference type="AlphaFoldDB" id="D7W9G5"/>
<sequence>MARITPCLENRKIARYLPENAAEKAAGSTEFIVLRGKPGVTITDFAYYFATTPDIHDLSVSLMTGTSGRQRVDIDALCATQVTIPDLRTQHSIVSILGSLDDKIAANTRVINSSITLAESLVDRGIRSTRVRLGDVARITMGTSPKGEYLKEEVGGLPFYQGVRDFDDLTPQKRVFTENPVREAEAGDILFAVRAPVGEVNIASEPTAIGRGLAAIRGLNNHVALFYLLRSHPKIWNTHQDNGTVFASINKTDLSNALIPEIEMDQSQYDLLAKLHNQSLVLTSQNFILAKTRDELLPLLMSGKITVREAKQETAAAGVNIAGEEHEA</sequence>
<name>D7W9G5_9CORY</name>
<feature type="domain" description="Type I restriction modification DNA specificity" evidence="4">
    <location>
        <begin position="131"/>
        <end position="276"/>
    </location>
</feature>
<dbReference type="eggNOG" id="COG0732">
    <property type="taxonomic scope" value="Bacteria"/>
</dbReference>
<feature type="domain" description="Type I restriction modification DNA specificity" evidence="4">
    <location>
        <begin position="24"/>
        <end position="112"/>
    </location>
</feature>
<keyword evidence="3" id="KW-0238">DNA-binding</keyword>